<dbReference type="Proteomes" id="UP000784294">
    <property type="component" value="Unassembled WGS sequence"/>
</dbReference>
<protein>
    <submittedName>
        <fullName evidence="1">Uncharacterized protein</fullName>
    </submittedName>
</protein>
<comment type="caution">
    <text evidence="1">The sequence shown here is derived from an EMBL/GenBank/DDBJ whole genome shotgun (WGS) entry which is preliminary data.</text>
</comment>
<evidence type="ECO:0000313" key="2">
    <source>
        <dbReference type="Proteomes" id="UP000784294"/>
    </source>
</evidence>
<dbReference type="EMBL" id="CAAALY010245924">
    <property type="protein sequence ID" value="VEL33522.1"/>
    <property type="molecule type" value="Genomic_DNA"/>
</dbReference>
<gene>
    <name evidence="1" type="ORF">PXEA_LOCUS26962</name>
</gene>
<dbReference type="OrthoDB" id="5945798at2759"/>
<proteinExistence type="predicted"/>
<organism evidence="1 2">
    <name type="scientific">Protopolystoma xenopodis</name>
    <dbReference type="NCBI Taxonomy" id="117903"/>
    <lineage>
        <taxon>Eukaryota</taxon>
        <taxon>Metazoa</taxon>
        <taxon>Spiralia</taxon>
        <taxon>Lophotrochozoa</taxon>
        <taxon>Platyhelminthes</taxon>
        <taxon>Monogenea</taxon>
        <taxon>Polyopisthocotylea</taxon>
        <taxon>Polystomatidea</taxon>
        <taxon>Polystomatidae</taxon>
        <taxon>Protopolystoma</taxon>
    </lineage>
</organism>
<accession>A0A448XCJ1</accession>
<reference evidence="1" key="1">
    <citation type="submission" date="2018-11" db="EMBL/GenBank/DDBJ databases">
        <authorList>
            <consortium name="Pathogen Informatics"/>
        </authorList>
    </citation>
    <scope>NUCLEOTIDE SEQUENCE</scope>
</reference>
<sequence>MELSSLTTWVGFCSSQCEEAAWAVNTSPNDTLLQSSSPHVGTSNSESTNITELPTTIIDVIQNADRGDCNTSFDNRPRDIDPCQPVDHNSSSASQTVNALPVIRRQDNSQANTNSTYRIADLSGLGRHMLECGSLSSFLLPDYAGWKRLKTSLCKDKATLGQIKEFSKYEAVGGPGISHLATACIADTPPAVIWLLAKAS</sequence>
<dbReference type="AlphaFoldDB" id="A0A448XCJ1"/>
<keyword evidence="2" id="KW-1185">Reference proteome</keyword>
<name>A0A448XCJ1_9PLAT</name>
<evidence type="ECO:0000313" key="1">
    <source>
        <dbReference type="EMBL" id="VEL33522.1"/>
    </source>
</evidence>